<gene>
    <name evidence="8" type="ORF">QEH59_10715</name>
</gene>
<keyword evidence="4" id="KW-0732">Signal</keyword>
<comment type="similarity">
    <text evidence="1">Belongs to the membrane fusion protein (MFP) (TC 8.A.1) family.</text>
</comment>
<keyword evidence="3" id="KW-1133">Transmembrane helix</keyword>
<reference evidence="8 9" key="1">
    <citation type="submission" date="2023-04" db="EMBL/GenBank/DDBJ databases">
        <title>A novel bacteria isolated from coastal sediment.</title>
        <authorList>
            <person name="Liu X.-J."/>
            <person name="Du Z.-J."/>
        </authorList>
    </citation>
    <scope>NUCLEOTIDE SEQUENCE [LARGE SCALE GENOMIC DNA]</scope>
    <source>
        <strain evidence="8 9">SDUM461004</strain>
    </source>
</reference>
<keyword evidence="9" id="KW-1185">Reference proteome</keyword>
<dbReference type="Gene3D" id="2.40.30.170">
    <property type="match status" value="1"/>
</dbReference>
<dbReference type="RefSeq" id="WP_308985364.1">
    <property type="nucleotide sequence ID" value="NZ_JARXIC010000015.1"/>
</dbReference>
<evidence type="ECO:0000259" key="7">
    <source>
        <dbReference type="Pfam" id="PF25975"/>
    </source>
</evidence>
<dbReference type="PANTHER" id="PTHR30097">
    <property type="entry name" value="CATION EFFLUX SYSTEM PROTEIN CUSB"/>
    <property type="match status" value="1"/>
</dbReference>
<feature type="domain" description="CzcB-like barrel-sandwich hybrid" evidence="6">
    <location>
        <begin position="72"/>
        <end position="146"/>
    </location>
</feature>
<evidence type="ECO:0000313" key="8">
    <source>
        <dbReference type="EMBL" id="MDQ8194900.1"/>
    </source>
</evidence>
<evidence type="ECO:0000256" key="4">
    <source>
        <dbReference type="SAM" id="SignalP"/>
    </source>
</evidence>
<dbReference type="InterPro" id="IPR051909">
    <property type="entry name" value="MFP_Cation_Efflux"/>
</dbReference>
<evidence type="ECO:0000256" key="3">
    <source>
        <dbReference type="SAM" id="Phobius"/>
    </source>
</evidence>
<dbReference type="InterPro" id="IPR006143">
    <property type="entry name" value="RND_pump_MFP"/>
</dbReference>
<protein>
    <submittedName>
        <fullName evidence="8">Efflux RND transporter periplasmic adaptor subunit</fullName>
    </submittedName>
</protein>
<dbReference type="InterPro" id="IPR058792">
    <property type="entry name" value="Beta-barrel_RND_2"/>
</dbReference>
<keyword evidence="3" id="KW-0812">Transmembrane</keyword>
<evidence type="ECO:0000256" key="2">
    <source>
        <dbReference type="ARBA" id="ARBA00022448"/>
    </source>
</evidence>
<comment type="caution">
    <text evidence="8">The sequence shown here is derived from an EMBL/GenBank/DDBJ whole genome shotgun (WGS) entry which is preliminary data.</text>
</comment>
<feature type="transmembrane region" description="Helical" evidence="3">
    <location>
        <begin position="354"/>
        <end position="374"/>
    </location>
</feature>
<dbReference type="EMBL" id="JARXIC010000015">
    <property type="protein sequence ID" value="MDQ8194900.1"/>
    <property type="molecule type" value="Genomic_DNA"/>
</dbReference>
<dbReference type="Pfam" id="PF25973">
    <property type="entry name" value="BSH_CzcB"/>
    <property type="match status" value="1"/>
</dbReference>
<dbReference type="Proteomes" id="UP001243717">
    <property type="component" value="Unassembled WGS sequence"/>
</dbReference>
<accession>A0ABU1AJA0</accession>
<feature type="domain" description="CusB-like beta-barrel" evidence="5">
    <location>
        <begin position="150"/>
        <end position="223"/>
    </location>
</feature>
<feature type="chain" id="PRO_5045881706" evidence="4">
    <location>
        <begin position="25"/>
        <end position="382"/>
    </location>
</feature>
<keyword evidence="2" id="KW-0813">Transport</keyword>
<name>A0ABU1AJA0_9BACT</name>
<dbReference type="Pfam" id="PF25954">
    <property type="entry name" value="Beta-barrel_RND_2"/>
    <property type="match status" value="1"/>
</dbReference>
<evidence type="ECO:0000259" key="5">
    <source>
        <dbReference type="Pfam" id="PF25954"/>
    </source>
</evidence>
<dbReference type="InterPro" id="IPR058647">
    <property type="entry name" value="BSH_CzcB-like"/>
</dbReference>
<dbReference type="Gene3D" id="2.40.50.100">
    <property type="match status" value="1"/>
</dbReference>
<dbReference type="PANTHER" id="PTHR30097:SF4">
    <property type="entry name" value="SLR6042 PROTEIN"/>
    <property type="match status" value="1"/>
</dbReference>
<organism evidence="8 9">
    <name type="scientific">Thalassobacterium sedimentorum</name>
    <dbReference type="NCBI Taxonomy" id="3041258"/>
    <lineage>
        <taxon>Bacteria</taxon>
        <taxon>Pseudomonadati</taxon>
        <taxon>Verrucomicrobiota</taxon>
        <taxon>Opitutia</taxon>
        <taxon>Puniceicoccales</taxon>
        <taxon>Coraliomargaritaceae</taxon>
        <taxon>Thalassobacterium</taxon>
    </lineage>
</organism>
<evidence type="ECO:0000256" key="1">
    <source>
        <dbReference type="ARBA" id="ARBA00009477"/>
    </source>
</evidence>
<dbReference type="Pfam" id="PF25975">
    <property type="entry name" value="CzcB_C"/>
    <property type="match status" value="1"/>
</dbReference>
<evidence type="ECO:0000313" key="9">
    <source>
        <dbReference type="Proteomes" id="UP001243717"/>
    </source>
</evidence>
<feature type="domain" description="CzcB-like C-terminal circularly permuted SH3-like" evidence="7">
    <location>
        <begin position="232"/>
        <end position="294"/>
    </location>
</feature>
<dbReference type="Gene3D" id="2.40.420.20">
    <property type="match status" value="1"/>
</dbReference>
<feature type="signal peptide" evidence="4">
    <location>
        <begin position="1"/>
        <end position="24"/>
    </location>
</feature>
<sequence>MNTFYTKATCWAGALISFFPLLQASNRAANTVILDESGVRNLRILTEEADYRNFSTTVFAIGRIEELPSHRAVLSTRVAGRVKAIHFFEGDYVKKGEVVARIETRQLGDPPPAIDLLAPQDGLVVTSHIRLGQPVEPDSELMDISDRSVMWAVARIPEQEAAGVAVGSKAHIRVPALGDMMIEGRLKRFGVNADRESGTVEGIFEIPNSEGRLRPGMRAEFSVVLQEREDVIAVPREAVQGDPSNRVVFVTDFDLDNAFVRVPVILGESNDRYVEVTSGLFPGDEVVTRGAYSLMFAGGGAGISLKEALDAAHGHEHNEDGSEMTDADRARKAAEARAARGDVPDAEPAKTSKFLMVYAALITLVSIILWQRLLQRKTEGAA</sequence>
<evidence type="ECO:0000259" key="6">
    <source>
        <dbReference type="Pfam" id="PF25973"/>
    </source>
</evidence>
<dbReference type="SUPFAM" id="SSF111369">
    <property type="entry name" value="HlyD-like secretion proteins"/>
    <property type="match status" value="1"/>
</dbReference>
<proteinExistence type="inferred from homology"/>
<keyword evidence="3" id="KW-0472">Membrane</keyword>
<dbReference type="NCBIfam" id="TIGR01730">
    <property type="entry name" value="RND_mfp"/>
    <property type="match status" value="1"/>
</dbReference>
<dbReference type="InterPro" id="IPR058649">
    <property type="entry name" value="CzcB_C"/>
</dbReference>